<feature type="compositionally biased region" description="Polar residues" evidence="1">
    <location>
        <begin position="208"/>
        <end position="227"/>
    </location>
</feature>
<dbReference type="OrthoDB" id="196264at2759"/>
<evidence type="ECO:0000256" key="1">
    <source>
        <dbReference type="SAM" id="MobiDB-lite"/>
    </source>
</evidence>
<feature type="compositionally biased region" description="Basic and acidic residues" evidence="1">
    <location>
        <begin position="412"/>
        <end position="424"/>
    </location>
</feature>
<feature type="compositionally biased region" description="Polar residues" evidence="1">
    <location>
        <begin position="401"/>
        <end position="411"/>
    </location>
</feature>
<accession>A0A7J7J940</accession>
<feature type="region of interest" description="Disordered" evidence="1">
    <location>
        <begin position="311"/>
        <end position="341"/>
    </location>
</feature>
<name>A0A7J7J940_BUGNE</name>
<evidence type="ECO:0000313" key="3">
    <source>
        <dbReference type="Proteomes" id="UP000593567"/>
    </source>
</evidence>
<feature type="compositionally biased region" description="Polar residues" evidence="1">
    <location>
        <begin position="315"/>
        <end position="339"/>
    </location>
</feature>
<reference evidence="2" key="1">
    <citation type="submission" date="2020-06" db="EMBL/GenBank/DDBJ databases">
        <title>Draft genome of Bugula neritina, a colonial animal packing powerful symbionts and potential medicines.</title>
        <authorList>
            <person name="Rayko M."/>
        </authorList>
    </citation>
    <scope>NUCLEOTIDE SEQUENCE [LARGE SCALE GENOMIC DNA]</scope>
    <source>
        <strain evidence="2">Kwan_BN1</strain>
    </source>
</reference>
<dbReference type="Proteomes" id="UP000593567">
    <property type="component" value="Unassembled WGS sequence"/>
</dbReference>
<organism evidence="2 3">
    <name type="scientific">Bugula neritina</name>
    <name type="common">Brown bryozoan</name>
    <name type="synonym">Sertularia neritina</name>
    <dbReference type="NCBI Taxonomy" id="10212"/>
    <lineage>
        <taxon>Eukaryota</taxon>
        <taxon>Metazoa</taxon>
        <taxon>Spiralia</taxon>
        <taxon>Lophotrochozoa</taxon>
        <taxon>Bryozoa</taxon>
        <taxon>Gymnolaemata</taxon>
        <taxon>Cheilostomatida</taxon>
        <taxon>Flustrina</taxon>
        <taxon>Buguloidea</taxon>
        <taxon>Bugulidae</taxon>
        <taxon>Bugula</taxon>
    </lineage>
</organism>
<comment type="caution">
    <text evidence="2">The sequence shown here is derived from an EMBL/GenBank/DDBJ whole genome shotgun (WGS) entry which is preliminary data.</text>
</comment>
<evidence type="ECO:0000313" key="2">
    <source>
        <dbReference type="EMBL" id="KAF6022146.1"/>
    </source>
</evidence>
<feature type="region of interest" description="Disordered" evidence="1">
    <location>
        <begin position="208"/>
        <end position="234"/>
    </location>
</feature>
<dbReference type="EMBL" id="VXIV02002892">
    <property type="protein sequence ID" value="KAF6022146.1"/>
    <property type="molecule type" value="Genomic_DNA"/>
</dbReference>
<sequence>MNGNKDLSSLCRWEYYDNKYLKKFLLREKQMTKEHSIMRTHSKLSLKDAMHTMHSGFSTANMPANNGQSLLRLISNWSVNSFHDHMSSQGGSEADVHHNDTVVDLQALDAHFSKKIADDTKTHHLLEENLIAPRAKLAGLKHHQRHTIHEDDVDESHHNSAYYHHNARLHLRHMISKHQHNLQERKKQKAQAKLDKNHRLPKNVSFANIASPNNQAGNGTHANIQGDDNSDDEMGIQFTAKSESDRDLNDVKELMSPVALECQLPWKRNACPQESEPVCSMATHLLPDDTTPELSQIPSWADNLDYNHIPAVSPRASTHTDAPNTNDQLNKSNNNSASRLDSDIEMVTISAPLVPTIQIDSPSSSSNNLLMKGTLCPPYLSSNISEETSPPKILKNGASPDVSSPSGTDSTQEVHSDEEVEIKPFGKVPMSSKFSNSKLAREHSPPPPSPGLSDNEESSSAGGSGSHVVFVLSQNDDAFDEEDV</sequence>
<dbReference type="AlphaFoldDB" id="A0A7J7J940"/>
<feature type="region of interest" description="Disordered" evidence="1">
    <location>
        <begin position="381"/>
        <end position="484"/>
    </location>
</feature>
<keyword evidence="3" id="KW-1185">Reference proteome</keyword>
<gene>
    <name evidence="2" type="ORF">EB796_019544</name>
</gene>
<protein>
    <submittedName>
        <fullName evidence="2">Nhe2</fullName>
    </submittedName>
</protein>
<proteinExistence type="predicted"/>